<protein>
    <submittedName>
        <fullName evidence="1">Uncharacterized protein</fullName>
    </submittedName>
</protein>
<dbReference type="AlphaFoldDB" id="C4G995"/>
<comment type="caution">
    <text evidence="1">The sequence shown here is derived from an EMBL/GenBank/DDBJ whole genome shotgun (WGS) entry which is preliminary data.</text>
</comment>
<accession>C4G995</accession>
<gene>
    <name evidence="1" type="ORF">GCWU000342_00546</name>
</gene>
<sequence length="39" mass="4657">MNTPLFDSRFHNRLSFFLSKNAEGSQIFGWYNVGNEYLR</sequence>
<proteinExistence type="predicted"/>
<dbReference type="Proteomes" id="UP000003494">
    <property type="component" value="Unassembled WGS sequence"/>
</dbReference>
<dbReference type="HOGENOM" id="CLU_3316944_0_0_9"/>
<dbReference type="EMBL" id="ACIP02000001">
    <property type="protein sequence ID" value="EEP29192.1"/>
    <property type="molecule type" value="Genomic_DNA"/>
</dbReference>
<reference evidence="1" key="1">
    <citation type="submission" date="2009-04" db="EMBL/GenBank/DDBJ databases">
        <authorList>
            <person name="Weinstock G."/>
            <person name="Sodergren E."/>
            <person name="Clifton S."/>
            <person name="Fulton L."/>
            <person name="Fulton B."/>
            <person name="Courtney L."/>
            <person name="Fronick C."/>
            <person name="Harrison M."/>
            <person name="Strong C."/>
            <person name="Farmer C."/>
            <person name="Delahaunty K."/>
            <person name="Markovic C."/>
            <person name="Hall O."/>
            <person name="Minx P."/>
            <person name="Tomlinson C."/>
            <person name="Mitreva M."/>
            <person name="Nelson J."/>
            <person name="Hou S."/>
            <person name="Wollam A."/>
            <person name="Pepin K.H."/>
            <person name="Johnson M."/>
            <person name="Bhonagiri V."/>
            <person name="Nash W.E."/>
            <person name="Warren W."/>
            <person name="Chinwalla A."/>
            <person name="Mardis E.R."/>
            <person name="Wilson R.K."/>
        </authorList>
    </citation>
    <scope>NUCLEOTIDE SEQUENCE [LARGE SCALE GENOMIC DNA]</scope>
    <source>
        <strain evidence="1">DSM 14600</strain>
    </source>
</reference>
<evidence type="ECO:0000313" key="2">
    <source>
        <dbReference type="Proteomes" id="UP000003494"/>
    </source>
</evidence>
<organism evidence="1 2">
    <name type="scientific">Shuttleworthella satelles DSM 14600</name>
    <dbReference type="NCBI Taxonomy" id="626523"/>
    <lineage>
        <taxon>Bacteria</taxon>
        <taxon>Bacillati</taxon>
        <taxon>Bacillota</taxon>
        <taxon>Clostridia</taxon>
        <taxon>Lachnospirales</taxon>
        <taxon>Lachnospiraceae</taxon>
        <taxon>Shuttleworthella</taxon>
    </lineage>
</organism>
<evidence type="ECO:0000313" key="1">
    <source>
        <dbReference type="EMBL" id="EEP29192.1"/>
    </source>
</evidence>
<name>C4G995_9FIRM</name>
<keyword evidence="2" id="KW-1185">Reference proteome</keyword>